<dbReference type="STRING" id="908809.ABG79_00233"/>
<keyword evidence="3" id="KW-1185">Reference proteome</keyword>
<dbReference type="AlphaFoldDB" id="A0A0R3K548"/>
<name>A0A0R3K548_CALMK</name>
<sequence>MKGFDGKFANILFISILVILLLMSNIGENFKNDVFSLYNFNHYNQKLSLIWNTSINHNEFMNRTSDFISKHLLSYDLKPYNNSFVHDWVEKLPQTLSNSSLEITTDYGKLIKRYNYGTEFYEDFNGSYFPGSAADYFQYISDINAEINSSIILTDLYNYSNISDIDNFLLSKKIKAVISPAASNDLMLSSGLLDENTAVNNIGMIKVIVRQEIFNELIKYSKKGYKIKIKSGKALKIAEYKNIYGILPGKNKLYKPLVIVSFYDFNYKLPEFSNKKIQQLTPAMLFETISSIKNQRAKKPDRTIIFAFLSGYMINDKSLEVFLKDIPDSEVLVLDTFGSDDNITVRHAENAMPFAQNIIKLLNQNNFNVSSTVVDSEYHQDIVIISSSNTKNSYNHLIKKSGDFLLSVIEDECYNLDILSANIRSIKYFKKFIKKNSIVISILLLIYLVFVIFKPKKILDK</sequence>
<evidence type="ECO:0000313" key="2">
    <source>
        <dbReference type="EMBL" id="KRQ88066.1"/>
    </source>
</evidence>
<dbReference type="EMBL" id="LKHP01000001">
    <property type="protein sequence ID" value="KRQ88066.1"/>
    <property type="molecule type" value="Genomic_DNA"/>
</dbReference>
<evidence type="ECO:0000256" key="1">
    <source>
        <dbReference type="SAM" id="Phobius"/>
    </source>
</evidence>
<gene>
    <name evidence="2" type="ORF">ABG79_00233</name>
</gene>
<proteinExistence type="predicted"/>
<evidence type="ECO:0000313" key="3">
    <source>
        <dbReference type="Proteomes" id="UP000052015"/>
    </source>
</evidence>
<organism evidence="2 3">
    <name type="scientific">Caloramator mitchellensis</name>
    <dbReference type="NCBI Taxonomy" id="908809"/>
    <lineage>
        <taxon>Bacteria</taxon>
        <taxon>Bacillati</taxon>
        <taxon>Bacillota</taxon>
        <taxon>Clostridia</taxon>
        <taxon>Eubacteriales</taxon>
        <taxon>Clostridiaceae</taxon>
        <taxon>Caloramator</taxon>
    </lineage>
</organism>
<keyword evidence="1" id="KW-0472">Membrane</keyword>
<keyword evidence="1" id="KW-1133">Transmembrane helix</keyword>
<dbReference type="OrthoDB" id="1953211at2"/>
<dbReference type="Proteomes" id="UP000052015">
    <property type="component" value="Unassembled WGS sequence"/>
</dbReference>
<feature type="transmembrane region" description="Helical" evidence="1">
    <location>
        <begin position="436"/>
        <end position="453"/>
    </location>
</feature>
<protein>
    <recommendedName>
        <fullName evidence="4">Peptidase family M28</fullName>
    </recommendedName>
</protein>
<reference evidence="2 3" key="1">
    <citation type="submission" date="2015-09" db="EMBL/GenBank/DDBJ databases">
        <title>Draft genome sequence of a Caloramator mitchellensis, a moderate thermophile from the Great Artesian Basin of Australia.</title>
        <authorList>
            <person name="Patel B.K."/>
        </authorList>
    </citation>
    <scope>NUCLEOTIDE SEQUENCE [LARGE SCALE GENOMIC DNA]</scope>
    <source>
        <strain evidence="2 3">VF08</strain>
    </source>
</reference>
<evidence type="ECO:0008006" key="4">
    <source>
        <dbReference type="Google" id="ProtNLM"/>
    </source>
</evidence>
<keyword evidence="1" id="KW-0812">Transmembrane</keyword>
<accession>A0A0R3K548</accession>
<dbReference type="RefSeq" id="WP_057976244.1">
    <property type="nucleotide sequence ID" value="NZ_LKHP01000001.1"/>
</dbReference>
<comment type="caution">
    <text evidence="2">The sequence shown here is derived from an EMBL/GenBank/DDBJ whole genome shotgun (WGS) entry which is preliminary data.</text>
</comment>